<keyword evidence="3" id="KW-1185">Reference proteome</keyword>
<comment type="caution">
    <text evidence="2">The sequence shown here is derived from an EMBL/GenBank/DDBJ whole genome shotgun (WGS) entry which is preliminary data.</text>
</comment>
<evidence type="ECO:0000313" key="3">
    <source>
        <dbReference type="Proteomes" id="UP000619479"/>
    </source>
</evidence>
<accession>A0A919M4U8</accession>
<evidence type="ECO:0000313" key="2">
    <source>
        <dbReference type="EMBL" id="GID69740.1"/>
    </source>
</evidence>
<gene>
    <name evidence="2" type="ORF">Acy02nite_76210</name>
</gene>
<evidence type="ECO:0000256" key="1">
    <source>
        <dbReference type="SAM" id="Phobius"/>
    </source>
</evidence>
<dbReference type="Proteomes" id="UP000619479">
    <property type="component" value="Unassembled WGS sequence"/>
</dbReference>
<reference evidence="2" key="1">
    <citation type="submission" date="2021-01" db="EMBL/GenBank/DDBJ databases">
        <title>Whole genome shotgun sequence of Actinoplanes cyaneus NBRC 14990.</title>
        <authorList>
            <person name="Komaki H."/>
            <person name="Tamura T."/>
        </authorList>
    </citation>
    <scope>NUCLEOTIDE SEQUENCE</scope>
    <source>
        <strain evidence="2">NBRC 14990</strain>
    </source>
</reference>
<feature type="transmembrane region" description="Helical" evidence="1">
    <location>
        <begin position="181"/>
        <end position="203"/>
    </location>
</feature>
<dbReference type="EMBL" id="BOMH01000066">
    <property type="protein sequence ID" value="GID69740.1"/>
    <property type="molecule type" value="Genomic_DNA"/>
</dbReference>
<proteinExistence type="predicted"/>
<feature type="transmembrane region" description="Helical" evidence="1">
    <location>
        <begin position="141"/>
        <end position="160"/>
    </location>
</feature>
<sequence length="213" mass="23993">MWRIVRWVLLALWLVAAGAAWWGAPREAGVERAFADMASDRVVAYQLGAQWRDNAPDRWFAVPTVEGGEQDRIFAWRTPDGRAHWADISDTPDLKAQLPQHRSANVLGLSTLINGIGLLFTLVFLGVLWAGPTPVTGTRWYWWWLFALIPFGLGVLYWTFREVPWARPEIPETRRTGWRGLGIAIVVSVLVSVILFGLTRLFGEAAFPDVLTP</sequence>
<feature type="transmembrane region" description="Helical" evidence="1">
    <location>
        <begin position="6"/>
        <end position="24"/>
    </location>
</feature>
<keyword evidence="1" id="KW-0812">Transmembrane</keyword>
<keyword evidence="1" id="KW-0472">Membrane</keyword>
<dbReference type="RefSeq" id="WP_203752541.1">
    <property type="nucleotide sequence ID" value="NZ_BAAAUC010000020.1"/>
</dbReference>
<feature type="transmembrane region" description="Helical" evidence="1">
    <location>
        <begin position="106"/>
        <end position="129"/>
    </location>
</feature>
<protein>
    <submittedName>
        <fullName evidence="2">Uncharacterized protein</fullName>
    </submittedName>
</protein>
<keyword evidence="1" id="KW-1133">Transmembrane helix</keyword>
<organism evidence="2 3">
    <name type="scientific">Actinoplanes cyaneus</name>
    <dbReference type="NCBI Taxonomy" id="52696"/>
    <lineage>
        <taxon>Bacteria</taxon>
        <taxon>Bacillati</taxon>
        <taxon>Actinomycetota</taxon>
        <taxon>Actinomycetes</taxon>
        <taxon>Micromonosporales</taxon>
        <taxon>Micromonosporaceae</taxon>
        <taxon>Actinoplanes</taxon>
    </lineage>
</organism>
<name>A0A919M4U8_9ACTN</name>
<dbReference type="AlphaFoldDB" id="A0A919M4U8"/>